<reference evidence="1 2" key="1">
    <citation type="submission" date="2021-02" db="EMBL/GenBank/DDBJ databases">
        <authorList>
            <person name="Han P."/>
        </authorList>
    </citation>
    <scope>NUCLEOTIDE SEQUENCE [LARGE SCALE GENOMIC DNA]</scope>
    <source>
        <strain evidence="1">Candidatus Nitrospira sp. ZN2</strain>
    </source>
</reference>
<gene>
    <name evidence="1" type="ORF">NSPZN2_40102</name>
</gene>
<dbReference type="EMBL" id="CAJNBJ010000017">
    <property type="protein sequence ID" value="CAE6767231.1"/>
    <property type="molecule type" value="Genomic_DNA"/>
</dbReference>
<accession>A0ABM8RR95</accession>
<keyword evidence="2" id="KW-1185">Reference proteome</keyword>
<organism evidence="1 2">
    <name type="scientific">Nitrospira defluvii</name>
    <dbReference type="NCBI Taxonomy" id="330214"/>
    <lineage>
        <taxon>Bacteria</taxon>
        <taxon>Pseudomonadati</taxon>
        <taxon>Nitrospirota</taxon>
        <taxon>Nitrospiria</taxon>
        <taxon>Nitrospirales</taxon>
        <taxon>Nitrospiraceae</taxon>
        <taxon>Nitrospira</taxon>
    </lineage>
</organism>
<comment type="caution">
    <text evidence="1">The sequence shown here is derived from an EMBL/GenBank/DDBJ whole genome shotgun (WGS) entry which is preliminary data.</text>
</comment>
<name>A0ABM8RR95_9BACT</name>
<proteinExistence type="predicted"/>
<protein>
    <submittedName>
        <fullName evidence="1">Uncharacterized protein</fullName>
    </submittedName>
</protein>
<evidence type="ECO:0000313" key="2">
    <source>
        <dbReference type="Proteomes" id="UP000675880"/>
    </source>
</evidence>
<evidence type="ECO:0000313" key="1">
    <source>
        <dbReference type="EMBL" id="CAE6767231.1"/>
    </source>
</evidence>
<sequence>MGLLTYGSSRLRAFPTEEVLSTQLSANSFTLMANDFLEQWLRAESLPAYSGGTVMDLHHLPRR</sequence>
<dbReference type="Proteomes" id="UP000675880">
    <property type="component" value="Unassembled WGS sequence"/>
</dbReference>